<evidence type="ECO:0000313" key="3">
    <source>
        <dbReference type="Proteomes" id="UP001059844"/>
    </source>
</evidence>
<dbReference type="InterPro" id="IPR014922">
    <property type="entry name" value="YdhG-like"/>
</dbReference>
<reference evidence="2" key="1">
    <citation type="submission" date="2022-07" db="EMBL/GenBank/DDBJ databases">
        <title>Isolation, identification, and degradation of a PFOSA degrading strain from sewage treatment plant.</title>
        <authorList>
            <person name="Zhang L."/>
            <person name="Huo Y."/>
        </authorList>
    </citation>
    <scope>NUCLEOTIDE SEQUENCE</scope>
    <source>
        <strain evidence="2">C1</strain>
    </source>
</reference>
<dbReference type="Proteomes" id="UP001059844">
    <property type="component" value="Chromosome"/>
</dbReference>
<protein>
    <submittedName>
        <fullName evidence="2">DUF1801 domain-containing protein</fullName>
    </submittedName>
</protein>
<feature type="domain" description="YdhG-like" evidence="1">
    <location>
        <begin position="16"/>
        <end position="114"/>
    </location>
</feature>
<sequence length="118" mass="13910">MKPADLYIINQPEPYRSILLHLVAVLEATIKESYQLECKWKVPYMYYKGRPFCFLNASHKRQFVDLGFSRGFKLQQHQDVLVADGGRNTMKSLRYQSLEEIDHEILVDLIREAMTLYP</sequence>
<dbReference type="EMBL" id="CP101751">
    <property type="protein sequence ID" value="UUC45076.1"/>
    <property type="molecule type" value="Genomic_DNA"/>
</dbReference>
<dbReference type="Pfam" id="PF08818">
    <property type="entry name" value="DUF1801"/>
    <property type="match status" value="1"/>
</dbReference>
<gene>
    <name evidence="2" type="ORF">NOX80_15780</name>
</gene>
<dbReference type="Gene3D" id="3.90.1150.200">
    <property type="match status" value="1"/>
</dbReference>
<accession>A0ABY5IQG3</accession>
<organism evidence="2 3">
    <name type="scientific">Flavobacterium cerinum</name>
    <dbReference type="NCBI Taxonomy" id="2502784"/>
    <lineage>
        <taxon>Bacteria</taxon>
        <taxon>Pseudomonadati</taxon>
        <taxon>Bacteroidota</taxon>
        <taxon>Flavobacteriia</taxon>
        <taxon>Flavobacteriales</taxon>
        <taxon>Flavobacteriaceae</taxon>
        <taxon>Flavobacterium</taxon>
    </lineage>
</organism>
<evidence type="ECO:0000313" key="2">
    <source>
        <dbReference type="EMBL" id="UUC45076.1"/>
    </source>
</evidence>
<name>A0ABY5IQG3_9FLAO</name>
<keyword evidence="3" id="KW-1185">Reference proteome</keyword>
<evidence type="ECO:0000259" key="1">
    <source>
        <dbReference type="Pfam" id="PF08818"/>
    </source>
</evidence>
<proteinExistence type="predicted"/>
<dbReference type="RefSeq" id="WP_256550765.1">
    <property type="nucleotide sequence ID" value="NZ_CP101751.1"/>
</dbReference>
<dbReference type="SUPFAM" id="SSF159888">
    <property type="entry name" value="YdhG-like"/>
    <property type="match status" value="1"/>
</dbReference>